<comment type="subunit">
    <text evidence="7">Heterotetramer of two PDHA1 and two PDHB subunits. The heterotetramer interacts with DLAT, and is part of the multimeric pyruvate dehydrogenase complex that contains multiple copies of pyruvate dehydrogenase (E1), dihydrolipoamide acetyltransferase (DLAT, E2) and lipoamide dehydrogenase (DLD, E3). These subunits are bound to an inner core composed of about 48 DLAT and 12 PDHX molecules. Interacts with DLAT.</text>
</comment>
<comment type="function">
    <text evidence="2">The pyruvate dehydrogenase complex catalyzes the overall conversion of pyruvate to acetyl-CoA and CO(2), and thereby links the glycolytic pathway to the tricarboxylic cycle.</text>
</comment>
<dbReference type="InterPro" id="IPR029061">
    <property type="entry name" value="THDP-binding"/>
</dbReference>
<dbReference type="Pfam" id="PF02780">
    <property type="entry name" value="Transketolase_C"/>
    <property type="match status" value="1"/>
</dbReference>
<reference evidence="11" key="3">
    <citation type="submission" date="2025-09" db="UniProtKB">
        <authorList>
            <consortium name="Ensembl"/>
        </authorList>
    </citation>
    <scope>IDENTIFICATION</scope>
</reference>
<dbReference type="AlphaFoldDB" id="A0A4W2BP10"/>
<keyword evidence="5 9" id="KW-0786">Thiamine pyrophosphate</keyword>
<reference evidence="11 12" key="1">
    <citation type="submission" date="2018-11" db="EMBL/GenBank/DDBJ databases">
        <title>Haplotype-resolved cattle genomes.</title>
        <authorList>
            <person name="Low W.Y."/>
            <person name="Tearle R."/>
            <person name="Bickhart D.M."/>
            <person name="Rosen B.D."/>
            <person name="Koren S."/>
            <person name="Rhie A."/>
            <person name="Hiendleder S."/>
            <person name="Phillippy A.M."/>
            <person name="Smith T.P.L."/>
            <person name="Williams J.L."/>
        </authorList>
    </citation>
    <scope>NUCLEOTIDE SEQUENCE [LARGE SCALE GENOMIC DNA]</scope>
</reference>
<evidence type="ECO:0000256" key="2">
    <source>
        <dbReference type="ARBA" id="ARBA00003754"/>
    </source>
</evidence>
<dbReference type="SUPFAM" id="SSF52922">
    <property type="entry name" value="TK C-terminal domain-like"/>
    <property type="match status" value="1"/>
</dbReference>
<keyword evidence="12" id="KW-1185">Reference proteome</keyword>
<keyword evidence="3" id="KW-0313">Glucose metabolism</keyword>
<dbReference type="EC" id="1.2.4.1" evidence="9"/>
<evidence type="ECO:0000256" key="4">
    <source>
        <dbReference type="ARBA" id="ARBA00023002"/>
    </source>
</evidence>
<comment type="catalytic activity">
    <reaction evidence="8 9">
        <text>N(6)-[(R)-lipoyl]-L-lysyl-[protein] + pyruvate + H(+) = N(6)-[(R)-S(8)-acetyldihydrolipoyl]-L-lysyl-[protein] + CO2</text>
        <dbReference type="Rhea" id="RHEA:19189"/>
        <dbReference type="Rhea" id="RHEA-COMP:10474"/>
        <dbReference type="Rhea" id="RHEA-COMP:10478"/>
        <dbReference type="ChEBI" id="CHEBI:15361"/>
        <dbReference type="ChEBI" id="CHEBI:15378"/>
        <dbReference type="ChEBI" id="CHEBI:16526"/>
        <dbReference type="ChEBI" id="CHEBI:83099"/>
        <dbReference type="ChEBI" id="CHEBI:83111"/>
        <dbReference type="EC" id="1.2.4.1"/>
    </reaction>
</comment>
<dbReference type="InterPro" id="IPR005475">
    <property type="entry name" value="Transketolase-like_Pyr-bd"/>
</dbReference>
<dbReference type="InterPro" id="IPR033248">
    <property type="entry name" value="Transketolase_C"/>
</dbReference>
<comment type="cofactor">
    <cofactor evidence="1 9">
        <name>thiamine diphosphate</name>
        <dbReference type="ChEBI" id="CHEBI:58937"/>
    </cofactor>
</comment>
<dbReference type="GO" id="GO:0006086">
    <property type="term" value="P:pyruvate decarboxylation to acetyl-CoA"/>
    <property type="evidence" value="ECO:0007669"/>
    <property type="project" value="InterPro"/>
</dbReference>
<dbReference type="Ensembl" id="ENSBIXT00000053114.1">
    <property type="protein sequence ID" value="ENSBIXP00000000457.1"/>
    <property type="gene ID" value="ENSBIXG00000029810.1"/>
</dbReference>
<dbReference type="SUPFAM" id="SSF52518">
    <property type="entry name" value="Thiamin diphosphate-binding fold (THDP-binding)"/>
    <property type="match status" value="1"/>
</dbReference>
<evidence type="ECO:0000313" key="11">
    <source>
        <dbReference type="Ensembl" id="ENSBIXP00000000457.1"/>
    </source>
</evidence>
<sequence>MAVVAVLVRKPLEQVSGLLRRRFHRTAPAALQVTVREAINQGMDEELERDEKVFLLGEEVAQYDGAYKVSRGLWKKYGDKRIIDTPISEMGFAGIAVGAAMAGLRPICEFMTFNFSMQAIDQVINSAAKTYYMSGVAAQHSQCFAAWYGHCPGLKVVSPWSSEDAKGLIKSAIRDNNPVVVLENELMYGVPFELPSEAQSKDFLIPIGKAKIERQGTHVTIVAHSRPVGHCLEAATVLSKEGIECEVINLRTIRPMDIETIEGSVMKTNHLVTVEGGWPQFGVGAEICARIMEGPAFNFLDAPAVRVTGADVPMPYAKILEDNSVPQVKDIIFAIKKTLNI</sequence>
<dbReference type="InterPro" id="IPR009014">
    <property type="entry name" value="Transketo_C/PFOR_II"/>
</dbReference>
<dbReference type="PANTHER" id="PTHR11624">
    <property type="entry name" value="DEHYDROGENASE RELATED"/>
    <property type="match status" value="1"/>
</dbReference>
<evidence type="ECO:0000256" key="7">
    <source>
        <dbReference type="ARBA" id="ARBA00047041"/>
    </source>
</evidence>
<dbReference type="Proteomes" id="UP000314981">
    <property type="component" value="Chromosome 22"/>
</dbReference>
<reference evidence="11" key="2">
    <citation type="submission" date="2025-08" db="UniProtKB">
        <authorList>
            <consortium name="Ensembl"/>
        </authorList>
    </citation>
    <scope>IDENTIFICATION</scope>
</reference>
<dbReference type="GO" id="GO:0004739">
    <property type="term" value="F:pyruvate dehydrogenase (acetyl-transferring) activity"/>
    <property type="evidence" value="ECO:0007669"/>
    <property type="project" value="UniProtKB-UniRule"/>
</dbReference>
<dbReference type="InterPro" id="IPR027110">
    <property type="entry name" value="PDHB_mito-type"/>
</dbReference>
<keyword evidence="6 9" id="KW-0670">Pyruvate</keyword>
<protein>
    <recommendedName>
        <fullName evidence="9">Pyruvate dehydrogenase E1 component subunit beta</fullName>
        <ecNumber evidence="9">1.2.4.1</ecNumber>
    </recommendedName>
</protein>
<evidence type="ECO:0000256" key="5">
    <source>
        <dbReference type="ARBA" id="ARBA00023052"/>
    </source>
</evidence>
<dbReference type="Gene3D" id="3.40.50.920">
    <property type="match status" value="1"/>
</dbReference>
<accession>A0A4W2BP10</accession>
<comment type="function">
    <text evidence="9">The pyruvate dehydrogenase complex catalyzes the overall conversion of pyruvate to acetyl-CoA and CO2.</text>
</comment>
<dbReference type="Pfam" id="PF02779">
    <property type="entry name" value="Transket_pyr"/>
    <property type="match status" value="1"/>
</dbReference>
<dbReference type="NCBIfam" id="NF006667">
    <property type="entry name" value="PRK09212.1"/>
    <property type="match status" value="1"/>
</dbReference>
<evidence type="ECO:0000256" key="1">
    <source>
        <dbReference type="ARBA" id="ARBA00001964"/>
    </source>
</evidence>
<dbReference type="CDD" id="cd07036">
    <property type="entry name" value="TPP_PYR_E1-PDHc-beta_like"/>
    <property type="match status" value="1"/>
</dbReference>
<dbReference type="Gene3D" id="3.40.50.970">
    <property type="match status" value="2"/>
</dbReference>
<dbReference type="FunFam" id="3.40.50.920:FF:000001">
    <property type="entry name" value="Pyruvate dehydrogenase E1 beta subunit"/>
    <property type="match status" value="1"/>
</dbReference>
<keyword evidence="3" id="KW-0119">Carbohydrate metabolism</keyword>
<dbReference type="GO" id="GO:0006006">
    <property type="term" value="P:glucose metabolic process"/>
    <property type="evidence" value="ECO:0007669"/>
    <property type="project" value="UniProtKB-KW"/>
</dbReference>
<keyword evidence="4 9" id="KW-0560">Oxidoreductase</keyword>
<evidence type="ECO:0000256" key="9">
    <source>
        <dbReference type="RuleBase" id="RU364074"/>
    </source>
</evidence>
<organism evidence="11 12">
    <name type="scientific">Bos indicus x Bos taurus</name>
    <name type="common">Hybrid cattle</name>
    <dbReference type="NCBI Taxonomy" id="30522"/>
    <lineage>
        <taxon>Eukaryota</taxon>
        <taxon>Metazoa</taxon>
        <taxon>Chordata</taxon>
        <taxon>Craniata</taxon>
        <taxon>Vertebrata</taxon>
        <taxon>Euteleostomi</taxon>
        <taxon>Mammalia</taxon>
        <taxon>Eutheria</taxon>
        <taxon>Laurasiatheria</taxon>
        <taxon>Artiodactyla</taxon>
        <taxon>Ruminantia</taxon>
        <taxon>Pecora</taxon>
        <taxon>Bovidae</taxon>
        <taxon>Bovinae</taxon>
        <taxon>Bos</taxon>
    </lineage>
</organism>
<name>A0A4W2BP10_BOBOX</name>
<dbReference type="PANTHER" id="PTHR11624:SF96">
    <property type="entry name" value="PYRUVATE DEHYDROGENASE E1 COMPONENT SUBUNIT BETA, MITOCHONDRIAL"/>
    <property type="match status" value="1"/>
</dbReference>
<evidence type="ECO:0000256" key="6">
    <source>
        <dbReference type="ARBA" id="ARBA00023317"/>
    </source>
</evidence>
<evidence type="ECO:0000256" key="3">
    <source>
        <dbReference type="ARBA" id="ARBA00022526"/>
    </source>
</evidence>
<dbReference type="SMART" id="SM00861">
    <property type="entry name" value="Transket_pyr"/>
    <property type="match status" value="1"/>
</dbReference>
<evidence type="ECO:0000256" key="8">
    <source>
        <dbReference type="ARBA" id="ARBA00051231"/>
    </source>
</evidence>
<evidence type="ECO:0000313" key="12">
    <source>
        <dbReference type="Proteomes" id="UP000314981"/>
    </source>
</evidence>
<feature type="domain" description="Transketolase-like pyrimidine-binding" evidence="10">
    <location>
        <begin position="33"/>
        <end position="190"/>
    </location>
</feature>
<evidence type="ECO:0000259" key="10">
    <source>
        <dbReference type="SMART" id="SM00861"/>
    </source>
</evidence>
<proteinExistence type="predicted"/>